<accession>A0A4Z2FH08</accession>
<evidence type="ECO:0000313" key="2">
    <source>
        <dbReference type="EMBL" id="TNN40478.1"/>
    </source>
</evidence>
<evidence type="ECO:0000256" key="1">
    <source>
        <dbReference type="SAM" id="MobiDB-lite"/>
    </source>
</evidence>
<dbReference type="Proteomes" id="UP000314294">
    <property type="component" value="Unassembled WGS sequence"/>
</dbReference>
<dbReference type="AlphaFoldDB" id="A0A4Z2FH08"/>
<reference evidence="2 3" key="1">
    <citation type="submission" date="2019-03" db="EMBL/GenBank/DDBJ databases">
        <title>First draft genome of Liparis tanakae, snailfish: a comprehensive survey of snailfish specific genes.</title>
        <authorList>
            <person name="Kim W."/>
            <person name="Song I."/>
            <person name="Jeong J.-H."/>
            <person name="Kim D."/>
            <person name="Kim S."/>
            <person name="Ryu S."/>
            <person name="Song J.Y."/>
            <person name="Lee S.K."/>
        </authorList>
    </citation>
    <scope>NUCLEOTIDE SEQUENCE [LARGE SCALE GENOMIC DNA]</scope>
    <source>
        <tissue evidence="2">Muscle</tissue>
    </source>
</reference>
<gene>
    <name evidence="2" type="ORF">EYF80_049356</name>
</gene>
<feature type="compositionally biased region" description="Polar residues" evidence="1">
    <location>
        <begin position="1"/>
        <end position="24"/>
    </location>
</feature>
<comment type="caution">
    <text evidence="2">The sequence shown here is derived from an EMBL/GenBank/DDBJ whole genome shotgun (WGS) entry which is preliminary data.</text>
</comment>
<dbReference type="EMBL" id="SRLO01001186">
    <property type="protein sequence ID" value="TNN40478.1"/>
    <property type="molecule type" value="Genomic_DNA"/>
</dbReference>
<protein>
    <submittedName>
        <fullName evidence="2">Uncharacterized protein</fullName>
    </submittedName>
</protein>
<keyword evidence="3" id="KW-1185">Reference proteome</keyword>
<sequence>MDHDSTLNNQQGHGTDTRRPNGSTRVGGGEPEERQRARQKQSGRRPPGGGTRSGGRRTGTGSELRRAETVRDGVGTKELKPSETEHRELGQAGIEIANWDRRNWSRPGRKRLIATGLPLNATRCR</sequence>
<feature type="region of interest" description="Disordered" evidence="1">
    <location>
        <begin position="1"/>
        <end position="89"/>
    </location>
</feature>
<evidence type="ECO:0000313" key="3">
    <source>
        <dbReference type="Proteomes" id="UP000314294"/>
    </source>
</evidence>
<feature type="compositionally biased region" description="Gly residues" evidence="1">
    <location>
        <begin position="46"/>
        <end position="58"/>
    </location>
</feature>
<name>A0A4Z2FH08_9TELE</name>
<proteinExistence type="predicted"/>
<organism evidence="2 3">
    <name type="scientific">Liparis tanakae</name>
    <name type="common">Tanaka's snailfish</name>
    <dbReference type="NCBI Taxonomy" id="230148"/>
    <lineage>
        <taxon>Eukaryota</taxon>
        <taxon>Metazoa</taxon>
        <taxon>Chordata</taxon>
        <taxon>Craniata</taxon>
        <taxon>Vertebrata</taxon>
        <taxon>Euteleostomi</taxon>
        <taxon>Actinopterygii</taxon>
        <taxon>Neopterygii</taxon>
        <taxon>Teleostei</taxon>
        <taxon>Neoteleostei</taxon>
        <taxon>Acanthomorphata</taxon>
        <taxon>Eupercaria</taxon>
        <taxon>Perciformes</taxon>
        <taxon>Cottioidei</taxon>
        <taxon>Cottales</taxon>
        <taxon>Liparidae</taxon>
        <taxon>Liparis</taxon>
    </lineage>
</organism>
<feature type="compositionally biased region" description="Basic and acidic residues" evidence="1">
    <location>
        <begin position="63"/>
        <end position="89"/>
    </location>
</feature>